<evidence type="ECO:0000313" key="9">
    <source>
        <dbReference type="EMBL" id="SHJ33329.1"/>
    </source>
</evidence>
<keyword evidence="4 7" id="KW-0812">Transmembrane</keyword>
<comment type="similarity">
    <text evidence="2">Belongs to the UPF0702 family.</text>
</comment>
<comment type="subcellular location">
    <subcellularLocation>
        <location evidence="1">Cell membrane</location>
        <topology evidence="1">Multi-pass membrane protein</topology>
    </subcellularLocation>
</comment>
<protein>
    <submittedName>
        <fullName evidence="9">Uncharacterized membrane protein YcaP, DUF421 family</fullName>
    </submittedName>
</protein>
<gene>
    <name evidence="9" type="ORF">SAMN02745170_02296</name>
</gene>
<dbReference type="RefSeq" id="WP_149735026.1">
    <property type="nucleotide sequence ID" value="NZ_FQZD01000017.1"/>
</dbReference>
<dbReference type="EMBL" id="FQZD01000017">
    <property type="protein sequence ID" value="SHJ33329.1"/>
    <property type="molecule type" value="Genomic_DNA"/>
</dbReference>
<feature type="transmembrane region" description="Helical" evidence="7">
    <location>
        <begin position="12"/>
        <end position="28"/>
    </location>
</feature>
<evidence type="ECO:0000256" key="4">
    <source>
        <dbReference type="ARBA" id="ARBA00022692"/>
    </source>
</evidence>
<dbReference type="Gene3D" id="3.30.240.20">
    <property type="entry name" value="bsu07140 like domains"/>
    <property type="match status" value="2"/>
</dbReference>
<name>A0A1M6IFW3_9FIRM</name>
<feature type="domain" description="YetF C-terminal" evidence="8">
    <location>
        <begin position="84"/>
        <end position="215"/>
    </location>
</feature>
<evidence type="ECO:0000256" key="7">
    <source>
        <dbReference type="SAM" id="Phobius"/>
    </source>
</evidence>
<keyword evidence="3" id="KW-1003">Cell membrane</keyword>
<feature type="transmembrane region" description="Helical" evidence="7">
    <location>
        <begin position="62"/>
        <end position="83"/>
    </location>
</feature>
<keyword evidence="10" id="KW-1185">Reference proteome</keyword>
<keyword evidence="6 7" id="KW-0472">Membrane</keyword>
<reference evidence="9 10" key="1">
    <citation type="submission" date="2016-11" db="EMBL/GenBank/DDBJ databases">
        <authorList>
            <person name="Varghese N."/>
            <person name="Submissions S."/>
        </authorList>
    </citation>
    <scope>NUCLEOTIDE SEQUENCE [LARGE SCALE GENOMIC DNA]</scope>
    <source>
        <strain evidence="9 10">DSM 15287</strain>
    </source>
</reference>
<keyword evidence="5 7" id="KW-1133">Transmembrane helix</keyword>
<dbReference type="OrthoDB" id="9778331at2"/>
<dbReference type="PANTHER" id="PTHR34582">
    <property type="entry name" value="UPF0702 TRANSMEMBRANE PROTEIN YCAP"/>
    <property type="match status" value="1"/>
</dbReference>
<sequence>MVGSEFLRDTWQTSLVFLSLLIFTRILGNTQIGQLTLYEYISGITIGSIAANVAAADPDKTLSHYYDLVLFVLLTYLISHLTIRSRRLRKLIDGSPTVVIENGRIMTANMGKLRYDLDELNGQLRQQGILDPAEVQYAVVETSGNLSVIKKSDYQTVTRSDIKLASQDPTFPLELIMDGEVIYKNLQGNYSLDWLNGQLAGKGITSPDKVSYAAIDSKGKLYISPAPSPAKI</sequence>
<organism evidence="9 10">
    <name type="scientific">Propionispora hippei DSM 15287</name>
    <dbReference type="NCBI Taxonomy" id="1123003"/>
    <lineage>
        <taxon>Bacteria</taxon>
        <taxon>Bacillati</taxon>
        <taxon>Bacillota</taxon>
        <taxon>Negativicutes</taxon>
        <taxon>Selenomonadales</taxon>
        <taxon>Sporomusaceae</taxon>
        <taxon>Propionispora</taxon>
    </lineage>
</organism>
<dbReference type="GO" id="GO:0005886">
    <property type="term" value="C:plasma membrane"/>
    <property type="evidence" value="ECO:0007669"/>
    <property type="project" value="UniProtKB-SubCell"/>
</dbReference>
<evidence type="ECO:0000259" key="8">
    <source>
        <dbReference type="Pfam" id="PF04239"/>
    </source>
</evidence>
<accession>A0A1M6IFW3</accession>
<evidence type="ECO:0000256" key="5">
    <source>
        <dbReference type="ARBA" id="ARBA00022989"/>
    </source>
</evidence>
<evidence type="ECO:0000256" key="3">
    <source>
        <dbReference type="ARBA" id="ARBA00022475"/>
    </source>
</evidence>
<dbReference type="AlphaFoldDB" id="A0A1M6IFW3"/>
<evidence type="ECO:0000313" key="10">
    <source>
        <dbReference type="Proteomes" id="UP000322917"/>
    </source>
</evidence>
<dbReference type="InterPro" id="IPR023090">
    <property type="entry name" value="UPF0702_alpha/beta_dom_sf"/>
</dbReference>
<proteinExistence type="inferred from homology"/>
<evidence type="ECO:0000256" key="1">
    <source>
        <dbReference type="ARBA" id="ARBA00004651"/>
    </source>
</evidence>
<dbReference type="Pfam" id="PF04239">
    <property type="entry name" value="DUF421"/>
    <property type="match status" value="1"/>
</dbReference>
<feature type="transmembrane region" description="Helical" evidence="7">
    <location>
        <begin position="35"/>
        <end position="56"/>
    </location>
</feature>
<dbReference type="PANTHER" id="PTHR34582:SF7">
    <property type="entry name" value="UPF0702 TRANSMEMBRANE PROTEIN YDFS"/>
    <property type="match status" value="1"/>
</dbReference>
<evidence type="ECO:0000256" key="2">
    <source>
        <dbReference type="ARBA" id="ARBA00006448"/>
    </source>
</evidence>
<dbReference type="InterPro" id="IPR007353">
    <property type="entry name" value="DUF421"/>
</dbReference>
<dbReference type="Proteomes" id="UP000322917">
    <property type="component" value="Unassembled WGS sequence"/>
</dbReference>
<evidence type="ECO:0000256" key="6">
    <source>
        <dbReference type="ARBA" id="ARBA00023136"/>
    </source>
</evidence>